<dbReference type="AlphaFoldDB" id="A0A285CKY5"/>
<dbReference type="Proteomes" id="UP000219546">
    <property type="component" value="Unassembled WGS sequence"/>
</dbReference>
<dbReference type="InterPro" id="IPR036397">
    <property type="entry name" value="RNaseH_sf"/>
</dbReference>
<accession>A0A285CKY5</accession>
<reference evidence="3 4" key="1">
    <citation type="submission" date="2017-08" db="EMBL/GenBank/DDBJ databases">
        <authorList>
            <person name="de Groot N.N."/>
        </authorList>
    </citation>
    <scope>NUCLEOTIDE SEQUENCE [LARGE SCALE GENOMIC DNA]</scope>
    <source>
        <strain evidence="3 4">JC228</strain>
    </source>
</reference>
<evidence type="ECO:0000256" key="1">
    <source>
        <dbReference type="SAM" id="MobiDB-lite"/>
    </source>
</evidence>
<proteinExistence type="predicted"/>
<dbReference type="InterPro" id="IPR002156">
    <property type="entry name" value="RNaseH_domain"/>
</dbReference>
<evidence type="ECO:0000313" key="3">
    <source>
        <dbReference type="EMBL" id="SNX68222.1"/>
    </source>
</evidence>
<name>A0A285CKY5_9BACI</name>
<organism evidence="3 4">
    <name type="scientific">Bacillus oleivorans</name>
    <dbReference type="NCBI Taxonomy" id="1448271"/>
    <lineage>
        <taxon>Bacteria</taxon>
        <taxon>Bacillati</taxon>
        <taxon>Bacillota</taxon>
        <taxon>Bacilli</taxon>
        <taxon>Bacillales</taxon>
        <taxon>Bacillaceae</taxon>
        <taxon>Bacillus</taxon>
    </lineage>
</organism>
<evidence type="ECO:0000313" key="4">
    <source>
        <dbReference type="Proteomes" id="UP000219546"/>
    </source>
</evidence>
<dbReference type="EMBL" id="OAOP01000002">
    <property type="protein sequence ID" value="SNX68222.1"/>
    <property type="molecule type" value="Genomic_DNA"/>
</dbReference>
<evidence type="ECO:0000259" key="2">
    <source>
        <dbReference type="Pfam" id="PF13456"/>
    </source>
</evidence>
<dbReference type="Gene3D" id="3.30.420.10">
    <property type="entry name" value="Ribonuclease H-like superfamily/Ribonuclease H"/>
    <property type="match status" value="1"/>
</dbReference>
<dbReference type="SUPFAM" id="SSF53098">
    <property type="entry name" value="Ribonuclease H-like"/>
    <property type="match status" value="1"/>
</dbReference>
<dbReference type="NCBIfam" id="NF005822">
    <property type="entry name" value="PRK07708.1"/>
    <property type="match status" value="1"/>
</dbReference>
<sequence length="222" mass="26202">MNVKIQFTYISKEKVVFESEWLPLDKANKVIKDLSETSRINGLQIIDEKGMEWTPKEARKLLEISASEPHNIRLFFDASFDKDTRDTGVGYVLYYNIGEKEIRLRRSRKLTNIEHSSEAEYIALYHVFDLIEEEELGGLDCMIYGDAKGVIMQMIGEWPCFDENLNRWLDRTEERVKKLKLQPSYRYIDRKQNIEAHRLSKKGMEGIEQDSKLERNGEEERE</sequence>
<dbReference type="GO" id="GO:0004523">
    <property type="term" value="F:RNA-DNA hybrid ribonuclease activity"/>
    <property type="evidence" value="ECO:0007669"/>
    <property type="project" value="InterPro"/>
</dbReference>
<feature type="region of interest" description="Disordered" evidence="1">
    <location>
        <begin position="199"/>
        <end position="222"/>
    </location>
</feature>
<feature type="domain" description="RNase H type-1" evidence="2">
    <location>
        <begin position="76"/>
        <end position="202"/>
    </location>
</feature>
<dbReference type="Pfam" id="PF13456">
    <property type="entry name" value="RVT_3"/>
    <property type="match status" value="1"/>
</dbReference>
<protein>
    <submittedName>
        <fullName evidence="3">Ribonuclease HI</fullName>
    </submittedName>
</protein>
<gene>
    <name evidence="3" type="ORF">SAMN05877753_102419</name>
</gene>
<dbReference type="RefSeq" id="WP_179714183.1">
    <property type="nucleotide sequence ID" value="NZ_JBEPMQ010000001.1"/>
</dbReference>
<dbReference type="InterPro" id="IPR012337">
    <property type="entry name" value="RNaseH-like_sf"/>
</dbReference>
<keyword evidence="4" id="KW-1185">Reference proteome</keyword>
<dbReference type="GO" id="GO:0003676">
    <property type="term" value="F:nucleic acid binding"/>
    <property type="evidence" value="ECO:0007669"/>
    <property type="project" value="InterPro"/>
</dbReference>